<gene>
    <name evidence="12" type="ORF">COCNU_05G009820</name>
</gene>
<dbReference type="InterPro" id="IPR038408">
    <property type="entry name" value="GNK2_sf"/>
</dbReference>
<dbReference type="SMART" id="SM00220">
    <property type="entry name" value="S_TKc"/>
    <property type="match status" value="1"/>
</dbReference>
<dbReference type="PROSITE" id="PS50011">
    <property type="entry name" value="PROTEIN_KINASE_DOM"/>
    <property type="match status" value="1"/>
</dbReference>
<proteinExistence type="predicted"/>
<keyword evidence="8 12" id="KW-0675">Receptor</keyword>
<dbReference type="InterPro" id="IPR052059">
    <property type="entry name" value="CR_Ser/Thr_kinase"/>
</dbReference>
<dbReference type="SUPFAM" id="SSF56112">
    <property type="entry name" value="Protein kinase-like (PK-like)"/>
    <property type="match status" value="1"/>
</dbReference>
<evidence type="ECO:0000313" key="13">
    <source>
        <dbReference type="Proteomes" id="UP000797356"/>
    </source>
</evidence>
<dbReference type="AlphaFoldDB" id="A0A8K0I9E1"/>
<keyword evidence="13" id="KW-1185">Reference proteome</keyword>
<feature type="domain" description="Gnk2-homologous" evidence="11">
    <location>
        <begin position="102"/>
        <end position="204"/>
    </location>
</feature>
<dbReference type="FunFam" id="3.30.200.20:FF:000910">
    <property type="entry name" value="Cysteine-rich receptor-like protein kinase 11"/>
    <property type="match status" value="1"/>
</dbReference>
<evidence type="ECO:0000256" key="9">
    <source>
        <dbReference type="ARBA" id="ARBA00023180"/>
    </source>
</evidence>
<keyword evidence="5" id="KW-0547">Nucleotide-binding</keyword>
<keyword evidence="3" id="KW-0732">Signal</keyword>
<dbReference type="GO" id="GO:0005524">
    <property type="term" value="F:ATP binding"/>
    <property type="evidence" value="ECO:0007669"/>
    <property type="project" value="UniProtKB-KW"/>
</dbReference>
<dbReference type="Pfam" id="PF01657">
    <property type="entry name" value="Stress-antifung"/>
    <property type="match status" value="4"/>
</dbReference>
<feature type="domain" description="Gnk2-homologous" evidence="11">
    <location>
        <begin position="1"/>
        <end position="100"/>
    </location>
</feature>
<accession>A0A8K0I9E1</accession>
<dbReference type="InterPro" id="IPR002902">
    <property type="entry name" value="GNK2"/>
</dbReference>
<dbReference type="InterPro" id="IPR008271">
    <property type="entry name" value="Ser/Thr_kinase_AS"/>
</dbReference>
<organism evidence="12 13">
    <name type="scientific">Cocos nucifera</name>
    <name type="common">Coconut palm</name>
    <dbReference type="NCBI Taxonomy" id="13894"/>
    <lineage>
        <taxon>Eukaryota</taxon>
        <taxon>Viridiplantae</taxon>
        <taxon>Streptophyta</taxon>
        <taxon>Embryophyta</taxon>
        <taxon>Tracheophyta</taxon>
        <taxon>Spermatophyta</taxon>
        <taxon>Magnoliopsida</taxon>
        <taxon>Liliopsida</taxon>
        <taxon>Arecaceae</taxon>
        <taxon>Arecoideae</taxon>
        <taxon>Cocoseae</taxon>
        <taxon>Attaleinae</taxon>
        <taxon>Cocos</taxon>
    </lineage>
</organism>
<dbReference type="PANTHER" id="PTHR47973">
    <property type="entry name" value="CYSTEINE-RICH RECEPTOR-LIKE PROTEIN KINASE 3"/>
    <property type="match status" value="1"/>
</dbReference>
<protein>
    <submittedName>
        <fullName evidence="12">Putative Cysteine-rich receptor-like protein kinase 24</fullName>
    </submittedName>
</protein>
<name>A0A8K0I9E1_COCNU</name>
<dbReference type="Gene3D" id="1.10.510.10">
    <property type="entry name" value="Transferase(Phosphotransferase) domain 1"/>
    <property type="match status" value="2"/>
</dbReference>
<dbReference type="Gene3D" id="3.30.200.20">
    <property type="entry name" value="Phosphorylase Kinase, domain 1"/>
    <property type="match status" value="1"/>
</dbReference>
<keyword evidence="1" id="KW-0723">Serine/threonine-protein kinase</keyword>
<keyword evidence="4" id="KW-0677">Repeat</keyword>
<dbReference type="Gene3D" id="3.30.430.20">
    <property type="entry name" value="Gnk2 domain, C-X8-C-X2-C motif"/>
    <property type="match status" value="4"/>
</dbReference>
<dbReference type="InterPro" id="IPR001245">
    <property type="entry name" value="Ser-Thr/Tyr_kinase_cat_dom"/>
</dbReference>
<evidence type="ECO:0000256" key="3">
    <source>
        <dbReference type="ARBA" id="ARBA00022729"/>
    </source>
</evidence>
<evidence type="ECO:0000256" key="2">
    <source>
        <dbReference type="ARBA" id="ARBA00022679"/>
    </source>
</evidence>
<reference evidence="12" key="2">
    <citation type="submission" date="2019-07" db="EMBL/GenBank/DDBJ databases">
        <authorList>
            <person name="Yang Y."/>
            <person name="Bocs S."/>
            <person name="Baudouin L."/>
        </authorList>
    </citation>
    <scope>NUCLEOTIDE SEQUENCE</scope>
    <source>
        <tissue evidence="12">Spear leaf of Hainan Tall coconut</tissue>
    </source>
</reference>
<dbReference type="CDD" id="cd23509">
    <property type="entry name" value="Gnk2-like"/>
    <property type="match status" value="4"/>
</dbReference>
<keyword evidence="6 12" id="KW-0418">Kinase</keyword>
<dbReference type="PROSITE" id="PS51473">
    <property type="entry name" value="GNK2"/>
    <property type="match status" value="4"/>
</dbReference>
<evidence type="ECO:0000259" key="11">
    <source>
        <dbReference type="PROSITE" id="PS51473"/>
    </source>
</evidence>
<evidence type="ECO:0000256" key="6">
    <source>
        <dbReference type="ARBA" id="ARBA00022777"/>
    </source>
</evidence>
<dbReference type="OrthoDB" id="784387at2759"/>
<dbReference type="InterPro" id="IPR000719">
    <property type="entry name" value="Prot_kinase_dom"/>
</dbReference>
<dbReference type="GO" id="GO:0004674">
    <property type="term" value="F:protein serine/threonine kinase activity"/>
    <property type="evidence" value="ECO:0007669"/>
    <property type="project" value="UniProtKB-KW"/>
</dbReference>
<dbReference type="PROSITE" id="PS00108">
    <property type="entry name" value="PROTEIN_KINASE_ST"/>
    <property type="match status" value="1"/>
</dbReference>
<comment type="caution">
    <text evidence="12">The sequence shown here is derived from an EMBL/GenBank/DDBJ whole genome shotgun (WGS) entry which is preliminary data.</text>
</comment>
<evidence type="ECO:0000313" key="12">
    <source>
        <dbReference type="EMBL" id="KAG1342753.1"/>
    </source>
</evidence>
<keyword evidence="2" id="KW-0808">Transferase</keyword>
<dbReference type="Proteomes" id="UP000797356">
    <property type="component" value="Chromosome 5"/>
</dbReference>
<keyword evidence="7" id="KW-0067">ATP-binding</keyword>
<reference evidence="12" key="1">
    <citation type="journal article" date="2017" name="Gigascience">
        <title>The genome draft of coconut (Cocos nucifera).</title>
        <authorList>
            <person name="Xiao Y."/>
            <person name="Xu P."/>
            <person name="Fan H."/>
            <person name="Baudouin L."/>
            <person name="Xia W."/>
            <person name="Bocs S."/>
            <person name="Xu J."/>
            <person name="Li Q."/>
            <person name="Guo A."/>
            <person name="Zhou L."/>
            <person name="Li J."/>
            <person name="Wu Y."/>
            <person name="Ma Z."/>
            <person name="Armero A."/>
            <person name="Issali A.E."/>
            <person name="Liu N."/>
            <person name="Peng M."/>
            <person name="Yang Y."/>
        </authorList>
    </citation>
    <scope>NUCLEOTIDE SEQUENCE</scope>
    <source>
        <tissue evidence="12">Spear leaf of Hainan Tall coconut</tissue>
    </source>
</reference>
<dbReference type="Pfam" id="PF07714">
    <property type="entry name" value="PK_Tyr_Ser-Thr"/>
    <property type="match status" value="1"/>
</dbReference>
<dbReference type="InterPro" id="IPR011009">
    <property type="entry name" value="Kinase-like_dom_sf"/>
</dbReference>
<keyword evidence="9" id="KW-0325">Glycoprotein</keyword>
<evidence type="ECO:0000256" key="1">
    <source>
        <dbReference type="ARBA" id="ARBA00022527"/>
    </source>
</evidence>
<evidence type="ECO:0000256" key="8">
    <source>
        <dbReference type="ARBA" id="ARBA00023170"/>
    </source>
</evidence>
<feature type="domain" description="Protein kinase" evidence="10">
    <location>
        <begin position="426"/>
        <end position="697"/>
    </location>
</feature>
<evidence type="ECO:0000259" key="10">
    <source>
        <dbReference type="PROSITE" id="PS50011"/>
    </source>
</evidence>
<evidence type="ECO:0000256" key="7">
    <source>
        <dbReference type="ARBA" id="ARBA00022840"/>
    </source>
</evidence>
<feature type="domain" description="Gnk2-homologous" evidence="11">
    <location>
        <begin position="314"/>
        <end position="420"/>
    </location>
</feature>
<dbReference type="EMBL" id="CM017876">
    <property type="protein sequence ID" value="KAG1342753.1"/>
    <property type="molecule type" value="Genomic_DNA"/>
</dbReference>
<evidence type="ECO:0000256" key="5">
    <source>
        <dbReference type="ARBA" id="ARBA00022741"/>
    </source>
</evidence>
<evidence type="ECO:0000256" key="4">
    <source>
        <dbReference type="ARBA" id="ARBA00022737"/>
    </source>
</evidence>
<dbReference type="FunFam" id="1.10.510.10:FF:001019">
    <property type="entry name" value="G-type lectin S-receptor-like serine/threonine-protein kinase B120"/>
    <property type="match status" value="1"/>
</dbReference>
<feature type="domain" description="Gnk2-homologous" evidence="11">
    <location>
        <begin position="212"/>
        <end position="313"/>
    </location>
</feature>
<sequence>MQSNCSADSYAANSRFETNLKNLFSSLSSKSSNSISNNDTEGEEPDHVYGLFLCVGVLSHESCQDCIRTAISGISQECSHKRQGLIWYDYCLLRYSDDNFFGVVDAHGSSYVNPARTYQNSPEPLDKMSEIVKEAPYQPLKFKTFSLGPVGAFGMAQCTSDLSREGCMQCLVTVLAAIKACCAQILGWRYLSPSCWIRYEPTFFQLPENPVNKIGSFNCTGNSYDVNSTYQTNLGRLFSSLISKSLSSESDDGTVGDDPDRVYGLFLCQGSLRPSDCQKCIRNATRDIQLLCSTNRGIIWYDYCQLRYSNVSFFGTADTDQGFFLTNPDVSVETNSTEPVEMVSKLVQEAPSRRPLMFASNSTPSASLFGMAECTIDLNSTECGGCLKTILDYIKACCIEPKGWRYFTSSCWIRYEATSFFDVDFAPRSTTSGGGGGGNGRKKSRKKVVVIATVAASGILPNGKEIAVKRLSTRSHQGIAEFKNEVKLIAKLQHRNLVRMLGCCIQNEERLLVYEYLANKSLDAFLFDSEKRSLLDWRRRLDIIAGIARGLLYLHEDSLLKVIHRDLKASNVLLDSNMNPKISDFGMAKIFEGELGEANTTRIVGTYFGVLLLEILSGQKNSDYYQQHGLTLLRSAWKLWNQERGLELIDPLLRDSYSPNEASRCVHIALLCVQENVEKRPTMPLVVTMLRSEQMVLPEPTQPPTYVRRPPAVTDTLSISTEGQSSTINEVMLSNVTAR</sequence>